<dbReference type="CDD" id="cd07208">
    <property type="entry name" value="Pat_hypo_Ecoli_yjju_like"/>
    <property type="match status" value="1"/>
</dbReference>
<keyword evidence="3 4" id="KW-0443">Lipid metabolism</keyword>
<dbReference type="PANTHER" id="PTHR14226">
    <property type="entry name" value="NEUROPATHY TARGET ESTERASE/SWISS CHEESE D.MELANOGASTER"/>
    <property type="match status" value="1"/>
</dbReference>
<dbReference type="SUPFAM" id="SSF52151">
    <property type="entry name" value="FabD/lysophospholipase-like"/>
    <property type="match status" value="1"/>
</dbReference>
<keyword evidence="1 4" id="KW-0378">Hydrolase</keyword>
<feature type="domain" description="PNPLA" evidence="5">
    <location>
        <begin position="19"/>
        <end position="192"/>
    </location>
</feature>
<dbReference type="Pfam" id="PF01734">
    <property type="entry name" value="Patatin"/>
    <property type="match status" value="1"/>
</dbReference>
<evidence type="ECO:0000256" key="4">
    <source>
        <dbReference type="PROSITE-ProRule" id="PRU01161"/>
    </source>
</evidence>
<sequence length="331" mass="36939">MTQQPKAQPLASNVTDCALIFEGGGYRAAYTAGFARVLLEQGIYFDFVCGISAGASHTVDYVSRDLWRTRFAFLGERPKGIQINGLGSMLRGDRYFNADYLYEGCVEDGFMPFDWKTFCANPAQVAVQSFESDTGRSVTLTKDDMPDMESMMHAVRASSTLPGMMKPIRIDGHVMYDGGLGQGAGIPLHLAEDAGYKRFFFVATRPRGYRKLPPTGAERRMLLAVSKGNPYVRNALLTRWERYNVELTRLEGLAREGKAYIVYPDEMPLSSGTTDTHKLHEAYDQGHAQGMRELPRWREFLFGSPDAGPKPDPKVLREVEAEAEGYITISK</sequence>
<protein>
    <submittedName>
        <fullName evidence="6">Patatin family protein</fullName>
    </submittedName>
</protein>
<dbReference type="InterPro" id="IPR002641">
    <property type="entry name" value="PNPLA_dom"/>
</dbReference>
<feature type="active site" description="Nucleophile" evidence="4">
    <location>
        <position position="52"/>
    </location>
</feature>
<dbReference type="InterPro" id="IPR045943">
    <property type="entry name" value="DUF6363"/>
</dbReference>
<dbReference type="InterPro" id="IPR016035">
    <property type="entry name" value="Acyl_Trfase/lysoPLipase"/>
</dbReference>
<dbReference type="GO" id="GO:0016787">
    <property type="term" value="F:hydrolase activity"/>
    <property type="evidence" value="ECO:0007669"/>
    <property type="project" value="UniProtKB-UniRule"/>
</dbReference>
<evidence type="ECO:0000256" key="3">
    <source>
        <dbReference type="ARBA" id="ARBA00023098"/>
    </source>
</evidence>
<name>A0A6N7XPX2_9ACTN</name>
<dbReference type="EMBL" id="VUNC01000001">
    <property type="protein sequence ID" value="MST71541.1"/>
    <property type="molecule type" value="Genomic_DNA"/>
</dbReference>
<dbReference type="Pfam" id="PF19890">
    <property type="entry name" value="DUF6363"/>
    <property type="match status" value="1"/>
</dbReference>
<reference evidence="6 7" key="1">
    <citation type="submission" date="2019-08" db="EMBL/GenBank/DDBJ databases">
        <title>In-depth cultivation of the pig gut microbiome towards novel bacterial diversity and tailored functional studies.</title>
        <authorList>
            <person name="Wylensek D."/>
            <person name="Hitch T.C.A."/>
            <person name="Clavel T."/>
        </authorList>
    </citation>
    <scope>NUCLEOTIDE SEQUENCE [LARGE SCALE GENOMIC DNA]</scope>
    <source>
        <strain evidence="6 7">CA-Schmier-601-WT-1</strain>
    </source>
</reference>
<evidence type="ECO:0000256" key="1">
    <source>
        <dbReference type="ARBA" id="ARBA00022801"/>
    </source>
</evidence>
<keyword evidence="2 4" id="KW-0442">Lipid degradation</keyword>
<dbReference type="RefSeq" id="WP_154433315.1">
    <property type="nucleotide sequence ID" value="NZ_VUNC01000001.1"/>
</dbReference>
<proteinExistence type="predicted"/>
<evidence type="ECO:0000313" key="7">
    <source>
        <dbReference type="Proteomes" id="UP000469325"/>
    </source>
</evidence>
<gene>
    <name evidence="6" type="ORF">FYJ68_00155</name>
</gene>
<comment type="caution">
    <text evidence="4">Lacks conserved residue(s) required for the propagation of feature annotation.</text>
</comment>
<evidence type="ECO:0000313" key="6">
    <source>
        <dbReference type="EMBL" id="MST71541.1"/>
    </source>
</evidence>
<dbReference type="Proteomes" id="UP000469325">
    <property type="component" value="Unassembled WGS sequence"/>
</dbReference>
<dbReference type="AlphaFoldDB" id="A0A6N7XPX2"/>
<comment type="caution">
    <text evidence="6">The sequence shown here is derived from an EMBL/GenBank/DDBJ whole genome shotgun (WGS) entry which is preliminary data.</text>
</comment>
<dbReference type="GO" id="GO:0016042">
    <property type="term" value="P:lipid catabolic process"/>
    <property type="evidence" value="ECO:0007669"/>
    <property type="project" value="UniProtKB-UniRule"/>
</dbReference>
<keyword evidence="7" id="KW-1185">Reference proteome</keyword>
<accession>A0A6N7XPX2</accession>
<feature type="short sequence motif" description="DGA/G" evidence="4">
    <location>
        <begin position="177"/>
        <end position="179"/>
    </location>
</feature>
<feature type="short sequence motif" description="GXSXG" evidence="4">
    <location>
        <begin position="50"/>
        <end position="54"/>
    </location>
</feature>
<feature type="active site" description="Proton acceptor" evidence="4">
    <location>
        <position position="177"/>
    </location>
</feature>
<dbReference type="InterPro" id="IPR050301">
    <property type="entry name" value="NTE"/>
</dbReference>
<dbReference type="InterPro" id="IPR037483">
    <property type="entry name" value="YjjU-like"/>
</dbReference>
<organism evidence="6 7">
    <name type="scientific">Olsenella porci</name>
    <dbReference type="NCBI Taxonomy" id="2652279"/>
    <lineage>
        <taxon>Bacteria</taxon>
        <taxon>Bacillati</taxon>
        <taxon>Actinomycetota</taxon>
        <taxon>Coriobacteriia</taxon>
        <taxon>Coriobacteriales</taxon>
        <taxon>Atopobiaceae</taxon>
        <taxon>Olsenella</taxon>
    </lineage>
</organism>
<dbReference type="PANTHER" id="PTHR14226:SF29">
    <property type="entry name" value="NEUROPATHY TARGET ESTERASE SWS"/>
    <property type="match status" value="1"/>
</dbReference>
<evidence type="ECO:0000256" key="2">
    <source>
        <dbReference type="ARBA" id="ARBA00022963"/>
    </source>
</evidence>
<evidence type="ECO:0000259" key="5">
    <source>
        <dbReference type="PROSITE" id="PS51635"/>
    </source>
</evidence>
<dbReference type="Gene3D" id="3.40.1090.10">
    <property type="entry name" value="Cytosolic phospholipase A2 catalytic domain"/>
    <property type="match status" value="2"/>
</dbReference>
<dbReference type="PROSITE" id="PS51635">
    <property type="entry name" value="PNPLA"/>
    <property type="match status" value="1"/>
</dbReference>